<dbReference type="Proteomes" id="UP001596047">
    <property type="component" value="Unassembled WGS sequence"/>
</dbReference>
<dbReference type="NCBIfam" id="TIGR02887">
    <property type="entry name" value="spore_ger_x_C"/>
    <property type="match status" value="1"/>
</dbReference>
<name>A0ABW0WA94_9BACL</name>
<accession>A0ABW0WA94</accession>
<sequence length="377" mass="43178">MRKHWKIAKLFVALISTLCLCGCWDRQDINDKSFVIGVGIDGHKENIELTVELISPVKPAESLGSAGGGKSKSIVYSSVGTDLSDCMSKLQGKISRKLFWQHNGVILIGKNFAETDIKASVDYFARNTESRLRPMVVLAQGKAGDFFTSPTELENTSSEKIRELLTIQGYRKYILSYLLQRIKGDSDSFVLPMIKQTKQITKPKNSIQLNGLGIIQNNRLIGRLNLADSSNLLHLFNQTHFNNPLITHLEKEGSITIQVMHLNTKIQPRIKKNRWQATVEIAYQCDIKENTTRESYDEPATVLILEEEMKLEMKQRFERLINSWKKRGVDIFGFAETFHRGYPKEWNRIKQDWKDIFPTVVVDVQIKFDINRPGNIY</sequence>
<keyword evidence="4 8" id="KW-0732">Signal</keyword>
<dbReference type="InterPro" id="IPR046953">
    <property type="entry name" value="Spore_GerAC-like_C"/>
</dbReference>
<protein>
    <submittedName>
        <fullName evidence="11">Ger(X)C family spore germination protein</fullName>
    </submittedName>
</protein>
<dbReference type="PANTHER" id="PTHR35789">
    <property type="entry name" value="SPORE GERMINATION PROTEIN B3"/>
    <property type="match status" value="1"/>
</dbReference>
<dbReference type="InterPro" id="IPR008844">
    <property type="entry name" value="Spore_GerAC-like"/>
</dbReference>
<gene>
    <name evidence="11" type="ORF">ACFPYJ_29775</name>
</gene>
<dbReference type="InterPro" id="IPR057336">
    <property type="entry name" value="GerAC_N"/>
</dbReference>
<evidence type="ECO:0000259" key="10">
    <source>
        <dbReference type="Pfam" id="PF25198"/>
    </source>
</evidence>
<keyword evidence="5" id="KW-0472">Membrane</keyword>
<comment type="similarity">
    <text evidence="2">Belongs to the GerABKC lipoprotein family.</text>
</comment>
<evidence type="ECO:0000256" key="1">
    <source>
        <dbReference type="ARBA" id="ARBA00004635"/>
    </source>
</evidence>
<evidence type="ECO:0000256" key="2">
    <source>
        <dbReference type="ARBA" id="ARBA00007886"/>
    </source>
</evidence>
<feature type="chain" id="PRO_5046557263" evidence="8">
    <location>
        <begin position="22"/>
        <end position="377"/>
    </location>
</feature>
<dbReference type="EMBL" id="JBHSOW010000119">
    <property type="protein sequence ID" value="MFC5653230.1"/>
    <property type="molecule type" value="Genomic_DNA"/>
</dbReference>
<comment type="subcellular location">
    <subcellularLocation>
        <location evidence="1">Membrane</location>
        <topology evidence="1">Lipid-anchor</topology>
    </subcellularLocation>
</comment>
<evidence type="ECO:0000256" key="5">
    <source>
        <dbReference type="ARBA" id="ARBA00023136"/>
    </source>
</evidence>
<evidence type="ECO:0000313" key="11">
    <source>
        <dbReference type="EMBL" id="MFC5653230.1"/>
    </source>
</evidence>
<keyword evidence="12" id="KW-1185">Reference proteome</keyword>
<dbReference type="Gene3D" id="3.30.300.210">
    <property type="entry name" value="Nutrient germinant receptor protein C, domain 3"/>
    <property type="match status" value="1"/>
</dbReference>
<reference evidence="12" key="1">
    <citation type="journal article" date="2019" name="Int. J. Syst. Evol. Microbiol.">
        <title>The Global Catalogue of Microorganisms (GCM) 10K type strain sequencing project: providing services to taxonomists for standard genome sequencing and annotation.</title>
        <authorList>
            <consortium name="The Broad Institute Genomics Platform"/>
            <consortium name="The Broad Institute Genome Sequencing Center for Infectious Disease"/>
            <person name="Wu L."/>
            <person name="Ma J."/>
        </authorList>
    </citation>
    <scope>NUCLEOTIDE SEQUENCE [LARGE SCALE GENOMIC DNA]</scope>
    <source>
        <strain evidence="12">CGMCC 1.3240</strain>
    </source>
</reference>
<feature type="domain" description="Spore germination protein N-terminal" evidence="10">
    <location>
        <begin position="25"/>
        <end position="195"/>
    </location>
</feature>
<organism evidence="11 12">
    <name type="scientific">Paenibacillus solisilvae</name>
    <dbReference type="NCBI Taxonomy" id="2486751"/>
    <lineage>
        <taxon>Bacteria</taxon>
        <taxon>Bacillati</taxon>
        <taxon>Bacillota</taxon>
        <taxon>Bacilli</taxon>
        <taxon>Bacillales</taxon>
        <taxon>Paenibacillaceae</taxon>
        <taxon>Paenibacillus</taxon>
    </lineage>
</organism>
<keyword evidence="7" id="KW-0449">Lipoprotein</keyword>
<proteinExistence type="inferred from homology"/>
<comment type="caution">
    <text evidence="11">The sequence shown here is derived from an EMBL/GenBank/DDBJ whole genome shotgun (WGS) entry which is preliminary data.</text>
</comment>
<dbReference type="PANTHER" id="PTHR35789:SF1">
    <property type="entry name" value="SPORE GERMINATION PROTEIN B3"/>
    <property type="match status" value="1"/>
</dbReference>
<evidence type="ECO:0000259" key="9">
    <source>
        <dbReference type="Pfam" id="PF05504"/>
    </source>
</evidence>
<feature type="domain" description="Spore germination GerAC-like C-terminal" evidence="9">
    <location>
        <begin position="210"/>
        <end position="374"/>
    </location>
</feature>
<evidence type="ECO:0000256" key="3">
    <source>
        <dbReference type="ARBA" id="ARBA00022544"/>
    </source>
</evidence>
<dbReference type="RefSeq" id="WP_379191886.1">
    <property type="nucleotide sequence ID" value="NZ_JBHSOW010000119.1"/>
</dbReference>
<evidence type="ECO:0000256" key="8">
    <source>
        <dbReference type="SAM" id="SignalP"/>
    </source>
</evidence>
<feature type="signal peptide" evidence="8">
    <location>
        <begin position="1"/>
        <end position="21"/>
    </location>
</feature>
<keyword evidence="6" id="KW-0564">Palmitate</keyword>
<dbReference type="InterPro" id="IPR038501">
    <property type="entry name" value="Spore_GerAC_C_sf"/>
</dbReference>
<evidence type="ECO:0000256" key="4">
    <source>
        <dbReference type="ARBA" id="ARBA00022729"/>
    </source>
</evidence>
<evidence type="ECO:0000313" key="12">
    <source>
        <dbReference type="Proteomes" id="UP001596047"/>
    </source>
</evidence>
<dbReference type="Pfam" id="PF25198">
    <property type="entry name" value="Spore_GerAC_N"/>
    <property type="match status" value="1"/>
</dbReference>
<evidence type="ECO:0000256" key="7">
    <source>
        <dbReference type="ARBA" id="ARBA00023288"/>
    </source>
</evidence>
<dbReference type="Pfam" id="PF05504">
    <property type="entry name" value="Spore_GerAC"/>
    <property type="match status" value="1"/>
</dbReference>
<evidence type="ECO:0000256" key="6">
    <source>
        <dbReference type="ARBA" id="ARBA00023139"/>
    </source>
</evidence>
<keyword evidence="3" id="KW-0309">Germination</keyword>